<dbReference type="Proteomes" id="UP001057134">
    <property type="component" value="Chromosome"/>
</dbReference>
<name>A0ABY4RUA6_9BACL</name>
<evidence type="ECO:0000313" key="4">
    <source>
        <dbReference type="Proteomes" id="UP001057134"/>
    </source>
</evidence>
<gene>
    <name evidence="3" type="ORF">SK3146_04896</name>
</gene>
<evidence type="ECO:0000259" key="2">
    <source>
        <dbReference type="Pfam" id="PF12395"/>
    </source>
</evidence>
<dbReference type="RefSeq" id="WP_249861223.1">
    <property type="nucleotide sequence ID" value="NZ_CP027059.1"/>
</dbReference>
<organism evidence="3 4">
    <name type="scientific">Paenibacillus konkukensis</name>
    <dbReference type="NCBI Taxonomy" id="2020716"/>
    <lineage>
        <taxon>Bacteria</taxon>
        <taxon>Bacillati</taxon>
        <taxon>Bacillota</taxon>
        <taxon>Bacilli</taxon>
        <taxon>Bacillales</taxon>
        <taxon>Paenibacillaceae</taxon>
        <taxon>Paenibacillus</taxon>
    </lineage>
</organism>
<dbReference type="InterPro" id="IPR022123">
    <property type="entry name" value="DUF3658"/>
</dbReference>
<evidence type="ECO:0000313" key="3">
    <source>
        <dbReference type="EMBL" id="UQZ85607.1"/>
    </source>
</evidence>
<evidence type="ECO:0008006" key="5">
    <source>
        <dbReference type="Google" id="ProtNLM"/>
    </source>
</evidence>
<protein>
    <recommendedName>
        <fullName evidence="5">DUF1835 domain-containing protein</fullName>
    </recommendedName>
</protein>
<keyword evidence="4" id="KW-1185">Reference proteome</keyword>
<dbReference type="InterPro" id="IPR014973">
    <property type="entry name" value="DUF1835"/>
</dbReference>
<feature type="domain" description="DUF3658" evidence="2">
    <location>
        <begin position="239"/>
        <end position="345"/>
    </location>
</feature>
<evidence type="ECO:0000259" key="1">
    <source>
        <dbReference type="Pfam" id="PF08874"/>
    </source>
</evidence>
<accession>A0ABY4RUA6</accession>
<sequence length="350" mass="40204">MNKRLDIRKAIHALSSQEAKQLLAGIKLQLDLVELSPNANIDLYKNINDMYEQLLVPDSRKSIWEPDASARKVHIVFGDSAAASLKLAMKQLGDAEASKMVCFRDLFSIGPLWRLHEERGRAARGEWFKDHINSGNDDDADDDYGSMYHQRLDEQMALIPDEASIVIWSGGNAHEQAGLRYAMYLLKERNNPIFTFHAAKACERRFSTADRQIRYSHTGEISPELLQEIVGEAEEVGPLPRETRRLLEQEWLSLANRDEVLRTWDGERIVNVREDHYDAYLLEAIDKLHTGQSHRDFIKAARVIGEALGSCEQYIGDSYLEYRLRQLIYNGVLDIKGVPRAMRYYSVRRK</sequence>
<reference evidence="3" key="2">
    <citation type="journal article" date="2021" name="J Anim Sci Technol">
        <title>Complete genome sequence of Paenibacillus konkukensis sp. nov. SK3146 as a potential probiotic strain.</title>
        <authorList>
            <person name="Jung H.I."/>
            <person name="Park S."/>
            <person name="Niu K.M."/>
            <person name="Lee S.W."/>
            <person name="Kothari D."/>
            <person name="Yi K.J."/>
            <person name="Kim S.K."/>
        </authorList>
    </citation>
    <scope>NUCLEOTIDE SEQUENCE</scope>
    <source>
        <strain evidence="3">SK3146</strain>
    </source>
</reference>
<proteinExistence type="predicted"/>
<dbReference type="EMBL" id="CP027059">
    <property type="protein sequence ID" value="UQZ85607.1"/>
    <property type="molecule type" value="Genomic_DNA"/>
</dbReference>
<feature type="domain" description="DUF1835" evidence="1">
    <location>
        <begin position="73"/>
        <end position="195"/>
    </location>
</feature>
<dbReference type="Pfam" id="PF12395">
    <property type="entry name" value="DUF3658"/>
    <property type="match status" value="1"/>
</dbReference>
<reference evidence="3" key="1">
    <citation type="submission" date="2018-02" db="EMBL/GenBank/DDBJ databases">
        <authorList>
            <person name="Kim S.-K."/>
            <person name="Jung H.-I."/>
            <person name="Lee S.-W."/>
        </authorList>
    </citation>
    <scope>NUCLEOTIDE SEQUENCE</scope>
    <source>
        <strain evidence="3">SK3146</strain>
    </source>
</reference>
<dbReference type="Pfam" id="PF08874">
    <property type="entry name" value="DUF1835"/>
    <property type="match status" value="1"/>
</dbReference>